<name>A0A452ZDP4_AEGTS</name>
<protein>
    <submittedName>
        <fullName evidence="1">Uncharacterized protein</fullName>
    </submittedName>
</protein>
<dbReference type="Proteomes" id="UP000015105">
    <property type="component" value="Chromosome 1D"/>
</dbReference>
<reference evidence="1" key="5">
    <citation type="journal article" date="2021" name="G3 (Bethesda)">
        <title>Aegilops tauschii genome assembly Aet v5.0 features greater sequence contiguity and improved annotation.</title>
        <authorList>
            <person name="Wang L."/>
            <person name="Zhu T."/>
            <person name="Rodriguez J.C."/>
            <person name="Deal K.R."/>
            <person name="Dubcovsky J."/>
            <person name="McGuire P.E."/>
            <person name="Lux T."/>
            <person name="Spannagl M."/>
            <person name="Mayer K.F.X."/>
            <person name="Baldrich P."/>
            <person name="Meyers B.C."/>
            <person name="Huo N."/>
            <person name="Gu Y.Q."/>
            <person name="Zhou H."/>
            <person name="Devos K.M."/>
            <person name="Bennetzen J.L."/>
            <person name="Unver T."/>
            <person name="Budak H."/>
            <person name="Gulick P.J."/>
            <person name="Galiba G."/>
            <person name="Kalapos B."/>
            <person name="Nelson D.R."/>
            <person name="Li P."/>
            <person name="You F.M."/>
            <person name="Luo M.C."/>
            <person name="Dvorak J."/>
        </authorList>
    </citation>
    <scope>NUCLEOTIDE SEQUENCE [LARGE SCALE GENOMIC DNA]</scope>
    <source>
        <strain evidence="1">cv. AL8/78</strain>
    </source>
</reference>
<keyword evidence="2" id="KW-1185">Reference proteome</keyword>
<dbReference type="Gramene" id="AET1Gv20725700.20">
    <property type="protein sequence ID" value="AET1Gv20725700.20"/>
    <property type="gene ID" value="AET1Gv20725700"/>
</dbReference>
<evidence type="ECO:0000313" key="1">
    <source>
        <dbReference type="EnsemblPlants" id="AET1Gv20725700.20"/>
    </source>
</evidence>
<organism evidence="1 2">
    <name type="scientific">Aegilops tauschii subsp. strangulata</name>
    <name type="common">Goatgrass</name>
    <dbReference type="NCBI Taxonomy" id="200361"/>
    <lineage>
        <taxon>Eukaryota</taxon>
        <taxon>Viridiplantae</taxon>
        <taxon>Streptophyta</taxon>
        <taxon>Embryophyta</taxon>
        <taxon>Tracheophyta</taxon>
        <taxon>Spermatophyta</taxon>
        <taxon>Magnoliopsida</taxon>
        <taxon>Liliopsida</taxon>
        <taxon>Poales</taxon>
        <taxon>Poaceae</taxon>
        <taxon>BOP clade</taxon>
        <taxon>Pooideae</taxon>
        <taxon>Triticodae</taxon>
        <taxon>Triticeae</taxon>
        <taxon>Triticinae</taxon>
        <taxon>Aegilops</taxon>
    </lineage>
</organism>
<proteinExistence type="predicted"/>
<sequence length="178" mass="20074">MPFFKRINLTLSVILEGYSGIGAKRRYILPPHTSTLLTQILILEKLQPQRKRGEPQPGVIEYYGTEMGLRSHPTSVGSLNFLTIVLSVDHSLWKCICWTANQRGAHLTLILELVLKSSYRRVRIRLPKVLGPKPQNKSAHAMPLMEEGAEETFLGCGLLSVSSKLFSHKEKGDYYVVQ</sequence>
<reference evidence="1" key="4">
    <citation type="submission" date="2019-03" db="UniProtKB">
        <authorList>
            <consortium name="EnsemblPlants"/>
        </authorList>
    </citation>
    <scope>IDENTIFICATION</scope>
</reference>
<reference evidence="2" key="2">
    <citation type="journal article" date="2017" name="Nat. Plants">
        <title>The Aegilops tauschii genome reveals multiple impacts of transposons.</title>
        <authorList>
            <person name="Zhao G."/>
            <person name="Zou C."/>
            <person name="Li K."/>
            <person name="Wang K."/>
            <person name="Li T."/>
            <person name="Gao L."/>
            <person name="Zhang X."/>
            <person name="Wang H."/>
            <person name="Yang Z."/>
            <person name="Liu X."/>
            <person name="Jiang W."/>
            <person name="Mao L."/>
            <person name="Kong X."/>
            <person name="Jiao Y."/>
            <person name="Jia J."/>
        </authorList>
    </citation>
    <scope>NUCLEOTIDE SEQUENCE [LARGE SCALE GENOMIC DNA]</scope>
    <source>
        <strain evidence="2">cv. AL8/78</strain>
    </source>
</reference>
<reference evidence="2" key="1">
    <citation type="journal article" date="2014" name="Science">
        <title>Ancient hybridizations among the ancestral genomes of bread wheat.</title>
        <authorList>
            <consortium name="International Wheat Genome Sequencing Consortium,"/>
            <person name="Marcussen T."/>
            <person name="Sandve S.R."/>
            <person name="Heier L."/>
            <person name="Spannagl M."/>
            <person name="Pfeifer M."/>
            <person name="Jakobsen K.S."/>
            <person name="Wulff B.B."/>
            <person name="Steuernagel B."/>
            <person name="Mayer K.F."/>
            <person name="Olsen O.A."/>
        </authorList>
    </citation>
    <scope>NUCLEOTIDE SEQUENCE [LARGE SCALE GENOMIC DNA]</scope>
    <source>
        <strain evidence="2">cv. AL8/78</strain>
    </source>
</reference>
<dbReference type="AlphaFoldDB" id="A0A452ZDP4"/>
<accession>A0A452ZDP4</accession>
<reference evidence="1" key="3">
    <citation type="journal article" date="2017" name="Nature">
        <title>Genome sequence of the progenitor of the wheat D genome Aegilops tauschii.</title>
        <authorList>
            <person name="Luo M.C."/>
            <person name="Gu Y.Q."/>
            <person name="Puiu D."/>
            <person name="Wang H."/>
            <person name="Twardziok S.O."/>
            <person name="Deal K.R."/>
            <person name="Huo N."/>
            <person name="Zhu T."/>
            <person name="Wang L."/>
            <person name="Wang Y."/>
            <person name="McGuire P.E."/>
            <person name="Liu S."/>
            <person name="Long H."/>
            <person name="Ramasamy R.K."/>
            <person name="Rodriguez J.C."/>
            <person name="Van S.L."/>
            <person name="Yuan L."/>
            <person name="Wang Z."/>
            <person name="Xia Z."/>
            <person name="Xiao L."/>
            <person name="Anderson O.D."/>
            <person name="Ouyang S."/>
            <person name="Liang Y."/>
            <person name="Zimin A.V."/>
            <person name="Pertea G."/>
            <person name="Qi P."/>
            <person name="Bennetzen J.L."/>
            <person name="Dai X."/>
            <person name="Dawson M.W."/>
            <person name="Muller H.G."/>
            <person name="Kugler K."/>
            <person name="Rivarola-Duarte L."/>
            <person name="Spannagl M."/>
            <person name="Mayer K.F.X."/>
            <person name="Lu F.H."/>
            <person name="Bevan M.W."/>
            <person name="Leroy P."/>
            <person name="Li P."/>
            <person name="You F.M."/>
            <person name="Sun Q."/>
            <person name="Liu Z."/>
            <person name="Lyons E."/>
            <person name="Wicker T."/>
            <person name="Salzberg S.L."/>
            <person name="Devos K.M."/>
            <person name="Dvorak J."/>
        </authorList>
    </citation>
    <scope>NUCLEOTIDE SEQUENCE [LARGE SCALE GENOMIC DNA]</scope>
    <source>
        <strain evidence="1">cv. AL8/78</strain>
    </source>
</reference>
<dbReference type="EnsemblPlants" id="AET1Gv20725700.20">
    <property type="protein sequence ID" value="AET1Gv20725700.20"/>
    <property type="gene ID" value="AET1Gv20725700"/>
</dbReference>
<evidence type="ECO:0000313" key="2">
    <source>
        <dbReference type="Proteomes" id="UP000015105"/>
    </source>
</evidence>